<dbReference type="NCBIfam" id="NF038161">
    <property type="entry name" value="lant_II_LchA2"/>
    <property type="match status" value="1"/>
</dbReference>
<evidence type="ECO:0000313" key="2">
    <source>
        <dbReference type="Proteomes" id="UP000683429"/>
    </source>
</evidence>
<name>A0ABX8HKB3_9BACL</name>
<keyword evidence="2" id="KW-1185">Reference proteome</keyword>
<sequence>MISMKNSKIRNEFLKTSKTVGVVTEEELKMLTGGAGDVNPETTILTTSSWTCITAGVTVSASLCPTTKCTSQC</sequence>
<reference evidence="1 2" key="1">
    <citation type="submission" date="2021-06" db="EMBL/GenBank/DDBJ databases">
        <title>Whole genome sequence of Paenibacillus sophorae DSM23020 for comparative genomics.</title>
        <authorList>
            <person name="Kim M.-J."/>
            <person name="Lee G."/>
            <person name="Shin J.-H."/>
        </authorList>
    </citation>
    <scope>NUCLEOTIDE SEQUENCE [LARGE SCALE GENOMIC DNA]</scope>
    <source>
        <strain evidence="1 2">DSM 23020</strain>
    </source>
</reference>
<dbReference type="Proteomes" id="UP000683429">
    <property type="component" value="Chromosome"/>
</dbReference>
<gene>
    <name evidence="1" type="ORF">KP014_01575</name>
</gene>
<organism evidence="1 2">
    <name type="scientific">Paenibacillus sophorae</name>
    <dbReference type="NCBI Taxonomy" id="1333845"/>
    <lineage>
        <taxon>Bacteria</taxon>
        <taxon>Bacillati</taxon>
        <taxon>Bacillota</taxon>
        <taxon>Bacilli</taxon>
        <taxon>Bacillales</taxon>
        <taxon>Paenibacillaceae</taxon>
        <taxon>Paenibacillus</taxon>
    </lineage>
</organism>
<dbReference type="RefSeq" id="WP_081949670.1">
    <property type="nucleotide sequence ID" value="NZ_CP076607.1"/>
</dbReference>
<dbReference type="EMBL" id="CP076607">
    <property type="protein sequence ID" value="QWU18111.1"/>
    <property type="molecule type" value="Genomic_DNA"/>
</dbReference>
<accession>A0ABX8HKB3</accession>
<evidence type="ECO:0000313" key="1">
    <source>
        <dbReference type="EMBL" id="QWU18111.1"/>
    </source>
</evidence>
<proteinExistence type="predicted"/>
<protein>
    <submittedName>
        <fullName evidence="1">Class II lanthipeptide, LchA2/BrtA2 family</fullName>
    </submittedName>
</protein>